<feature type="compositionally biased region" description="Basic residues" evidence="1">
    <location>
        <begin position="207"/>
        <end position="219"/>
    </location>
</feature>
<reference evidence="2" key="1">
    <citation type="submission" date="2020-02" db="EMBL/GenBank/DDBJ databases">
        <authorList>
            <person name="Meier V. D."/>
        </authorList>
    </citation>
    <scope>NUCLEOTIDE SEQUENCE</scope>
    <source>
        <strain evidence="2">AVDCRST_MAG53</strain>
    </source>
</reference>
<sequence>DRSRHLCRAADGPPRGRARRAARGHLGGVGRPCGRLDRLRARRRALDLGLPVRPPGVPGLGARGAPARQPGARAGVEHRQALPRGGRGGGAPGGGHGVPRARRRAARCASRGARPEADGLRGLARHGSLPPRRRAARGTRAARRDPRERAHRDAPAVPRLRRGAGRERALLRGRGLLARRHQGRDPASRCGGGARHRRRSADPSARPRSRRAGARRPRGRLVAAALRSAGLRARRSPGRARRCARDPRARAHRAVALPPVRARRGGALRRGLSRGGRCSQM</sequence>
<dbReference type="AlphaFoldDB" id="A0A6J4RV62"/>
<evidence type="ECO:0000313" key="2">
    <source>
        <dbReference type="EMBL" id="CAA9482933.1"/>
    </source>
</evidence>
<feature type="compositionally biased region" description="Low complexity" evidence="1">
    <location>
        <begin position="63"/>
        <end position="74"/>
    </location>
</feature>
<evidence type="ECO:0000256" key="1">
    <source>
        <dbReference type="SAM" id="MobiDB-lite"/>
    </source>
</evidence>
<feature type="compositionally biased region" description="Gly residues" evidence="1">
    <location>
        <begin position="85"/>
        <end position="97"/>
    </location>
</feature>
<feature type="compositionally biased region" description="Basic residues" evidence="1">
    <location>
        <begin position="131"/>
        <end position="141"/>
    </location>
</feature>
<gene>
    <name evidence="2" type="ORF">AVDCRST_MAG53-869</name>
</gene>
<feature type="compositionally biased region" description="Low complexity" evidence="1">
    <location>
        <begin position="220"/>
        <end position="231"/>
    </location>
</feature>
<accession>A0A6J4RV62</accession>
<name>A0A6J4RV62_9ACTN</name>
<feature type="non-terminal residue" evidence="2">
    <location>
        <position position="1"/>
    </location>
</feature>
<protein>
    <submittedName>
        <fullName evidence="2">Uncharacterized protein</fullName>
    </submittedName>
</protein>
<dbReference type="EMBL" id="CADCVR010000027">
    <property type="protein sequence ID" value="CAA9482933.1"/>
    <property type="molecule type" value="Genomic_DNA"/>
</dbReference>
<feature type="compositionally biased region" description="Basic and acidic residues" evidence="1">
    <location>
        <begin position="142"/>
        <end position="154"/>
    </location>
</feature>
<feature type="compositionally biased region" description="Basic residues" evidence="1">
    <location>
        <begin position="232"/>
        <end position="242"/>
    </location>
</feature>
<proteinExistence type="predicted"/>
<feature type="region of interest" description="Disordered" evidence="1">
    <location>
        <begin position="50"/>
        <end position="251"/>
    </location>
</feature>
<feature type="non-terminal residue" evidence="2">
    <location>
        <position position="281"/>
    </location>
</feature>
<organism evidence="2">
    <name type="scientific">uncultured Solirubrobacteraceae bacterium</name>
    <dbReference type="NCBI Taxonomy" id="1162706"/>
    <lineage>
        <taxon>Bacteria</taxon>
        <taxon>Bacillati</taxon>
        <taxon>Actinomycetota</taxon>
        <taxon>Thermoleophilia</taxon>
        <taxon>Solirubrobacterales</taxon>
        <taxon>Solirubrobacteraceae</taxon>
        <taxon>environmental samples</taxon>
    </lineage>
</organism>
<feature type="region of interest" description="Disordered" evidence="1">
    <location>
        <begin position="1"/>
        <end position="30"/>
    </location>
</feature>